<dbReference type="InterPro" id="IPR006016">
    <property type="entry name" value="UspA"/>
</dbReference>
<dbReference type="PRINTS" id="PR01438">
    <property type="entry name" value="UNVRSLSTRESS"/>
</dbReference>
<dbReference type="OrthoDB" id="497422at2759"/>
<dbReference type="Proteomes" id="UP000002009">
    <property type="component" value="Chromosome 4"/>
</dbReference>
<feature type="compositionally biased region" description="Acidic residues" evidence="1">
    <location>
        <begin position="131"/>
        <end position="141"/>
    </location>
</feature>
<dbReference type="PANTHER" id="PTHR46100:SF4">
    <property type="entry name" value="USPA DOMAIN-CONTAINING PROTEIN"/>
    <property type="match status" value="1"/>
</dbReference>
<dbReference type="PANTHER" id="PTHR46100">
    <property type="entry name" value="IMP2'P"/>
    <property type="match status" value="1"/>
</dbReference>
<dbReference type="SUPFAM" id="SSF52402">
    <property type="entry name" value="Adenine nucleotide alpha hydrolases-like"/>
    <property type="match status" value="2"/>
</dbReference>
<dbReference type="RefSeq" id="XP_002501907.1">
    <property type="nucleotide sequence ID" value="XM_002501861.1"/>
</dbReference>
<evidence type="ECO:0000313" key="4">
    <source>
        <dbReference type="Proteomes" id="UP000002009"/>
    </source>
</evidence>
<dbReference type="KEGG" id="mis:MICPUN_58126"/>
<feature type="region of interest" description="Disordered" evidence="1">
    <location>
        <begin position="51"/>
        <end position="155"/>
    </location>
</feature>
<organism evidence="3 4">
    <name type="scientific">Micromonas commoda (strain RCC299 / NOUM17 / CCMP2709)</name>
    <name type="common">Picoplanktonic green alga</name>
    <dbReference type="NCBI Taxonomy" id="296587"/>
    <lineage>
        <taxon>Eukaryota</taxon>
        <taxon>Viridiplantae</taxon>
        <taxon>Chlorophyta</taxon>
        <taxon>Mamiellophyceae</taxon>
        <taxon>Mamiellales</taxon>
        <taxon>Mamiellaceae</taxon>
        <taxon>Micromonas</taxon>
    </lineage>
</organism>
<reference evidence="3 4" key="1">
    <citation type="journal article" date="2009" name="Science">
        <title>Green evolution and dynamic adaptations revealed by genomes of the marine picoeukaryotes Micromonas.</title>
        <authorList>
            <person name="Worden A.Z."/>
            <person name="Lee J.H."/>
            <person name="Mock T."/>
            <person name="Rouze P."/>
            <person name="Simmons M.P."/>
            <person name="Aerts A.L."/>
            <person name="Allen A.E."/>
            <person name="Cuvelier M.L."/>
            <person name="Derelle E."/>
            <person name="Everett M.V."/>
            <person name="Foulon E."/>
            <person name="Grimwood J."/>
            <person name="Gundlach H."/>
            <person name="Henrissat B."/>
            <person name="Napoli C."/>
            <person name="McDonald S.M."/>
            <person name="Parker M.S."/>
            <person name="Rombauts S."/>
            <person name="Salamov A."/>
            <person name="Von Dassow P."/>
            <person name="Badger J.H."/>
            <person name="Coutinho P.M."/>
            <person name="Demir E."/>
            <person name="Dubchak I."/>
            <person name="Gentemann C."/>
            <person name="Eikrem W."/>
            <person name="Gready J.E."/>
            <person name="John U."/>
            <person name="Lanier W."/>
            <person name="Lindquist E.A."/>
            <person name="Lucas S."/>
            <person name="Mayer K.F."/>
            <person name="Moreau H."/>
            <person name="Not F."/>
            <person name="Otillar R."/>
            <person name="Panaud O."/>
            <person name="Pangilinan J."/>
            <person name="Paulsen I."/>
            <person name="Piegu B."/>
            <person name="Poliakov A."/>
            <person name="Robbens S."/>
            <person name="Schmutz J."/>
            <person name="Toulza E."/>
            <person name="Wyss T."/>
            <person name="Zelensky A."/>
            <person name="Zhou K."/>
            <person name="Armbrust E.V."/>
            <person name="Bhattacharya D."/>
            <person name="Goodenough U.W."/>
            <person name="Van de Peer Y."/>
            <person name="Grigoriev I.V."/>
        </authorList>
    </citation>
    <scope>NUCLEOTIDE SEQUENCE [LARGE SCALE GENOMIC DNA]</scope>
    <source>
        <strain evidence="4">RCC299 / NOUM17</strain>
    </source>
</reference>
<dbReference type="InterPro" id="IPR006015">
    <property type="entry name" value="Universal_stress_UspA"/>
</dbReference>
<proteinExistence type="predicted"/>
<evidence type="ECO:0000313" key="3">
    <source>
        <dbReference type="EMBL" id="ACO63165.1"/>
    </source>
</evidence>
<gene>
    <name evidence="3" type="ORF">MICPUN_58126</name>
</gene>
<dbReference type="AlphaFoldDB" id="C1E4R1"/>
<protein>
    <recommendedName>
        <fullName evidence="2">UspA domain-containing protein</fullName>
    </recommendedName>
</protein>
<accession>C1E4R1</accession>
<dbReference type="EMBL" id="CP001325">
    <property type="protein sequence ID" value="ACO63165.1"/>
    <property type="molecule type" value="Genomic_DNA"/>
</dbReference>
<dbReference type="GeneID" id="8243192"/>
<evidence type="ECO:0000259" key="2">
    <source>
        <dbReference type="Pfam" id="PF00582"/>
    </source>
</evidence>
<dbReference type="InParanoid" id="C1E4R1"/>
<dbReference type="InterPro" id="IPR014729">
    <property type="entry name" value="Rossmann-like_a/b/a_fold"/>
</dbReference>
<sequence>MLATARSAIRLAPALRVDAHARARPVRVGYSPIRRRDLTLPTFARASLGDARGRRPISSPVVSSRPGSASASRRRASRRAAAEGDGAGDRDEDSGQSSVAEAETNAADDADSYNVAEEMPDTIPYKSRDSADEEDDDDDIELPSPGANAEAVKPAKGKDRACAFFPCSVPFLPSFCFWCPFSGICLDCTHHRRKELRDLACSQSNRETHELTRGRRHFVRTPPTGWKAKPEYAKPTPQAYFRGQAGYSKVRGHHRTNTCTDQGARETSSAAHPSLFFCGPYPAFYPPDARNYQYKRHLMVAVDGSKESEHAVEWTIGHLCRSGDLLHIVHVETAGDMDPRLNTYGSFARTHPPSVPGARNDIGLAVPFPANVGGDDGDDDAAWAPKPMLEFRVSPRSNRAQTDLFAPPKKNIRFHIRSPTSRAFPDAVDLSLMVDPEAQEQYWSNAVKRTEEMLDEVYDRLKATHARDFYFSALIFGVRGWCGGSLAGELAGDGEDMTRFPQPVELDAVLDTTFEPVAEVVLKRAKDLEAEMLVVAHHSRNWWEKALVGSVAQYLIDRSDVNVVVLH</sequence>
<dbReference type="Gene3D" id="3.40.50.620">
    <property type="entry name" value="HUPs"/>
    <property type="match status" value="2"/>
</dbReference>
<dbReference type="Pfam" id="PF00582">
    <property type="entry name" value="Usp"/>
    <property type="match status" value="1"/>
</dbReference>
<evidence type="ECO:0000256" key="1">
    <source>
        <dbReference type="SAM" id="MobiDB-lite"/>
    </source>
</evidence>
<name>C1E4R1_MICCC</name>
<keyword evidence="4" id="KW-1185">Reference proteome</keyword>
<feature type="domain" description="UspA" evidence="2">
    <location>
        <begin position="504"/>
        <end position="567"/>
    </location>
</feature>
<feature type="compositionally biased region" description="Low complexity" evidence="1">
    <location>
        <begin position="56"/>
        <end position="71"/>
    </location>
</feature>